<name>A0A0F9AJU3_9ZZZZ</name>
<evidence type="ECO:0000313" key="1">
    <source>
        <dbReference type="EMBL" id="KKK78769.1"/>
    </source>
</evidence>
<reference evidence="1" key="1">
    <citation type="journal article" date="2015" name="Nature">
        <title>Complex archaea that bridge the gap between prokaryotes and eukaryotes.</title>
        <authorList>
            <person name="Spang A."/>
            <person name="Saw J.H."/>
            <person name="Jorgensen S.L."/>
            <person name="Zaremba-Niedzwiedzka K."/>
            <person name="Martijn J."/>
            <person name="Lind A.E."/>
            <person name="van Eijk R."/>
            <person name="Schleper C."/>
            <person name="Guy L."/>
            <person name="Ettema T.J."/>
        </authorList>
    </citation>
    <scope>NUCLEOTIDE SEQUENCE</scope>
</reference>
<comment type="caution">
    <text evidence="1">The sequence shown here is derived from an EMBL/GenBank/DDBJ whole genome shotgun (WGS) entry which is preliminary data.</text>
</comment>
<protein>
    <submittedName>
        <fullName evidence="1">Uncharacterized protein</fullName>
    </submittedName>
</protein>
<accession>A0A0F9AJU3</accession>
<proteinExistence type="predicted"/>
<sequence length="98" mass="10903">MRAPLGKIQFSTDMVVEHPEMVVTVLSKMQFCPQRVVHLFEDKVFLYVGTSPMFTGLPSLARIPGYQVNIKFANGPFNTRIITDVSVTEDVKLVGDTG</sequence>
<gene>
    <name evidence="1" type="ORF">LCGC14_2840230</name>
</gene>
<organism evidence="1">
    <name type="scientific">marine sediment metagenome</name>
    <dbReference type="NCBI Taxonomy" id="412755"/>
    <lineage>
        <taxon>unclassified sequences</taxon>
        <taxon>metagenomes</taxon>
        <taxon>ecological metagenomes</taxon>
    </lineage>
</organism>
<dbReference type="EMBL" id="LAZR01054338">
    <property type="protein sequence ID" value="KKK78769.1"/>
    <property type="molecule type" value="Genomic_DNA"/>
</dbReference>
<dbReference type="AlphaFoldDB" id="A0A0F9AJU3"/>